<dbReference type="Proteomes" id="UP000244902">
    <property type="component" value="Chromosome"/>
</dbReference>
<dbReference type="CDD" id="cd09757">
    <property type="entry name" value="Cas8c_I-C"/>
    <property type="match status" value="1"/>
</dbReference>
<dbReference type="OrthoDB" id="9778918at2"/>
<dbReference type="RefSeq" id="WP_108972067.1">
    <property type="nucleotide sequence ID" value="NZ_CP022188.1"/>
</dbReference>
<evidence type="ECO:0000256" key="1">
    <source>
        <dbReference type="SAM" id="MobiDB-lite"/>
    </source>
</evidence>
<organism evidence="2 3">
    <name type="scientific">Parazoarcus communis</name>
    <dbReference type="NCBI Taxonomy" id="41977"/>
    <lineage>
        <taxon>Bacteria</taxon>
        <taxon>Pseudomonadati</taxon>
        <taxon>Pseudomonadota</taxon>
        <taxon>Betaproteobacteria</taxon>
        <taxon>Rhodocyclales</taxon>
        <taxon>Zoogloeaceae</taxon>
        <taxon>Parazoarcus</taxon>
    </lineage>
</organism>
<gene>
    <name evidence="2" type="primary">cas8c</name>
    <name evidence="2" type="ORF">CEW87_07155</name>
</gene>
<name>A0A2U8H0G7_9RHOO</name>
<dbReference type="EMBL" id="CP022188">
    <property type="protein sequence ID" value="AWI79158.1"/>
    <property type="molecule type" value="Genomic_DNA"/>
</dbReference>
<proteinExistence type="predicted"/>
<dbReference type="InterPro" id="IPR010144">
    <property type="entry name" value="CRISPR-assoc_prot_Csd1-typ"/>
</dbReference>
<dbReference type="NCBIfam" id="TIGR01863">
    <property type="entry name" value="cas_Csd1"/>
    <property type="match status" value="1"/>
</dbReference>
<protein>
    <submittedName>
        <fullName evidence="2">Type I-C CRISPR-associated protein Cas8c/Csd1</fullName>
    </submittedName>
</protein>
<dbReference type="Pfam" id="PF09709">
    <property type="entry name" value="Cas_Csd1"/>
    <property type="match status" value="1"/>
</dbReference>
<dbReference type="AlphaFoldDB" id="A0A2U8H0G7"/>
<feature type="compositionally biased region" description="Acidic residues" evidence="1">
    <location>
        <begin position="594"/>
        <end position="611"/>
    </location>
</feature>
<accession>A0A2U8H0G7</accession>
<sequence length="611" mass="66674">MILQALNRYYERLIEQQAEDVAPAGCSPEKISFEILLTPDGDVAQVNDIRDTSGKKPLPRMLNVPQAEKRTVGIKSNFLWDKTSYVLGVSNTSKRTDKEHEDFVELHETVLAGEDDPGLKALLSFLRGWSPDQFEARGFPADMVDANLVFRMDGEHCFLHDRPAARAVRARLLAGDGGQEAAASGTVCLVSGEVAPVARLHPAIKGVNGAQSSGASIVSFNLDAFTSYAKSQGDNAPVSEQAAFAYTTALNYLLRRGEHNRQRLQVGDASVVFWAEAVDAKQASAAEDLFASMLSPPADDASEAARVRAVLDCIAKGHPVADLAPNLEPSTRMYVLGLAPNASRLSVRFWQVDTLGVLAGRIAQHAEDLRLEPLPWRTEPSAYRLVLATVPHREGAKPKADDAINIVIGETMRAILSGGPYPRSLLANTIMRFRADGDISGLRVALCKGVLARERRRDIRTSEEEIPVSLDKQSTKPGYLLGRLFAVLENVQRAALGGQVNATIRDRFYGAASATPASIFPVLLRNTQNHLGKLRKERMGQAVNLEKDIREIVGGLPEQFPRSLKIEDQGRFAIGYYHQSQSYFTRRDAVGDAPADESAEPTDIETEGADQ</sequence>
<evidence type="ECO:0000313" key="2">
    <source>
        <dbReference type="EMBL" id="AWI79158.1"/>
    </source>
</evidence>
<reference evidence="2 3" key="1">
    <citation type="submission" date="2017-06" db="EMBL/GenBank/DDBJ databases">
        <title>Azoarcus sp. TSNA42 complete genome sequence.</title>
        <authorList>
            <person name="Woo J.-H."/>
            <person name="Kim H.-S."/>
        </authorList>
    </citation>
    <scope>NUCLEOTIDE SEQUENCE [LARGE SCALE GENOMIC DNA]</scope>
    <source>
        <strain evidence="2 3">TSNA42</strain>
    </source>
</reference>
<evidence type="ECO:0000313" key="3">
    <source>
        <dbReference type="Proteomes" id="UP000244902"/>
    </source>
</evidence>
<feature type="region of interest" description="Disordered" evidence="1">
    <location>
        <begin position="590"/>
        <end position="611"/>
    </location>
</feature>